<dbReference type="EMBL" id="APAU02000077">
    <property type="protein sequence ID" value="EUB57712.1"/>
    <property type="molecule type" value="Genomic_DNA"/>
</dbReference>
<dbReference type="CTD" id="36343168"/>
<dbReference type="Proteomes" id="UP000019149">
    <property type="component" value="Unassembled WGS sequence"/>
</dbReference>
<sequence length="134" mass="14856">MRSLAINRYALPSTACVYLAAGDAEGENESDLFVCVGITAMLPCPIDMAHKKPIELCSFRSLHNSESLINLIPTFLPPFITSFIQMFLPFFLSPHSDIQVNNVARLFFTSLRACASMNVDVQVYMLMLSPMSST</sequence>
<accession>W6UHZ6</accession>
<feature type="transmembrane region" description="Helical" evidence="1">
    <location>
        <begin position="68"/>
        <end position="92"/>
    </location>
</feature>
<dbReference type="GeneID" id="36343168"/>
<proteinExistence type="predicted"/>
<dbReference type="KEGG" id="egl:EGR_07453"/>
<gene>
    <name evidence="2" type="ORF">EGR_07453</name>
</gene>
<evidence type="ECO:0000256" key="1">
    <source>
        <dbReference type="SAM" id="Phobius"/>
    </source>
</evidence>
<comment type="caution">
    <text evidence="2">The sequence shown here is derived from an EMBL/GenBank/DDBJ whole genome shotgun (WGS) entry which is preliminary data.</text>
</comment>
<keyword evidence="1" id="KW-0472">Membrane</keyword>
<evidence type="ECO:0000313" key="3">
    <source>
        <dbReference type="Proteomes" id="UP000019149"/>
    </source>
</evidence>
<keyword evidence="3" id="KW-1185">Reference proteome</keyword>
<evidence type="ECO:0000313" key="2">
    <source>
        <dbReference type="EMBL" id="EUB57712.1"/>
    </source>
</evidence>
<protein>
    <submittedName>
        <fullName evidence="2">Uncharacterized protein</fullName>
    </submittedName>
</protein>
<dbReference type="AlphaFoldDB" id="W6UHZ6"/>
<keyword evidence="1" id="KW-1133">Transmembrane helix</keyword>
<name>W6UHZ6_ECHGR</name>
<keyword evidence="1" id="KW-0812">Transmembrane</keyword>
<reference evidence="2 3" key="1">
    <citation type="journal article" date="2013" name="Nat. Genet.">
        <title>The genome of the hydatid tapeworm Echinococcus granulosus.</title>
        <authorList>
            <person name="Zheng H."/>
            <person name="Zhang W."/>
            <person name="Zhang L."/>
            <person name="Zhang Z."/>
            <person name="Li J."/>
            <person name="Lu G."/>
            <person name="Zhu Y."/>
            <person name="Wang Y."/>
            <person name="Huang Y."/>
            <person name="Liu J."/>
            <person name="Kang H."/>
            <person name="Chen J."/>
            <person name="Wang L."/>
            <person name="Chen A."/>
            <person name="Yu S."/>
            <person name="Gao Z."/>
            <person name="Jin L."/>
            <person name="Gu W."/>
            <person name="Wang Z."/>
            <person name="Zhao L."/>
            <person name="Shi B."/>
            <person name="Wen H."/>
            <person name="Lin R."/>
            <person name="Jones M.K."/>
            <person name="Brejova B."/>
            <person name="Vinar T."/>
            <person name="Zhao G."/>
            <person name="McManus D.P."/>
            <person name="Chen Z."/>
            <person name="Zhou Y."/>
            <person name="Wang S."/>
        </authorList>
    </citation>
    <scope>NUCLEOTIDE SEQUENCE [LARGE SCALE GENOMIC DNA]</scope>
</reference>
<organism evidence="2 3">
    <name type="scientific">Echinococcus granulosus</name>
    <name type="common">Hydatid tapeworm</name>
    <dbReference type="NCBI Taxonomy" id="6210"/>
    <lineage>
        <taxon>Eukaryota</taxon>
        <taxon>Metazoa</taxon>
        <taxon>Spiralia</taxon>
        <taxon>Lophotrochozoa</taxon>
        <taxon>Platyhelminthes</taxon>
        <taxon>Cestoda</taxon>
        <taxon>Eucestoda</taxon>
        <taxon>Cyclophyllidea</taxon>
        <taxon>Taeniidae</taxon>
        <taxon>Echinococcus</taxon>
        <taxon>Echinococcus granulosus group</taxon>
    </lineage>
</organism>
<dbReference type="RefSeq" id="XP_024348908.1">
    <property type="nucleotide sequence ID" value="XM_024496702.1"/>
</dbReference>